<accession>A0A023C139</accession>
<reference evidence="3 4" key="1">
    <citation type="submission" date="2014-04" db="EMBL/GenBank/DDBJ databases">
        <title>Aquimarina sp. 22II-S11-z7 Genome Sequencing.</title>
        <authorList>
            <person name="Lai Q."/>
        </authorList>
    </citation>
    <scope>NUCLEOTIDE SEQUENCE [LARGE SCALE GENOMIC DNA]</scope>
    <source>
        <strain evidence="3 4">22II-S11-z7</strain>
    </source>
</reference>
<dbReference type="Proteomes" id="UP000023541">
    <property type="component" value="Unassembled WGS sequence"/>
</dbReference>
<keyword evidence="2" id="KW-0378">Hydrolase</keyword>
<protein>
    <recommendedName>
        <fullName evidence="5">Peptidase S1</fullName>
    </recommendedName>
</protein>
<dbReference type="InterPro" id="IPR009003">
    <property type="entry name" value="Peptidase_S1_PA"/>
</dbReference>
<dbReference type="PANTHER" id="PTHR43343">
    <property type="entry name" value="PEPTIDASE S12"/>
    <property type="match status" value="1"/>
</dbReference>
<dbReference type="GO" id="GO:0006508">
    <property type="term" value="P:proteolysis"/>
    <property type="evidence" value="ECO:0007669"/>
    <property type="project" value="UniProtKB-KW"/>
</dbReference>
<dbReference type="Gene3D" id="2.40.10.120">
    <property type="match status" value="1"/>
</dbReference>
<organism evidence="3 4">
    <name type="scientific">Aquimarina atlantica</name>
    <dbReference type="NCBI Taxonomy" id="1317122"/>
    <lineage>
        <taxon>Bacteria</taxon>
        <taxon>Pseudomonadati</taxon>
        <taxon>Bacteroidota</taxon>
        <taxon>Flavobacteriia</taxon>
        <taxon>Flavobacteriales</taxon>
        <taxon>Flavobacteriaceae</taxon>
        <taxon>Aquimarina</taxon>
    </lineage>
</organism>
<dbReference type="eggNOG" id="COG0265">
    <property type="taxonomic scope" value="Bacteria"/>
</dbReference>
<name>A0A023C139_9FLAO</name>
<dbReference type="RefSeq" id="WP_034239329.1">
    <property type="nucleotide sequence ID" value="NZ_AQRA01000001.1"/>
</dbReference>
<gene>
    <name evidence="3" type="ORF">ATO12_04125</name>
</gene>
<dbReference type="STRING" id="1317122.ATO12_04125"/>
<evidence type="ECO:0000256" key="1">
    <source>
        <dbReference type="ARBA" id="ARBA00022670"/>
    </source>
</evidence>
<dbReference type="PANTHER" id="PTHR43343:SF3">
    <property type="entry name" value="PROTEASE DO-LIKE 8, CHLOROPLASTIC"/>
    <property type="match status" value="1"/>
</dbReference>
<dbReference type="SUPFAM" id="SSF69635">
    <property type="entry name" value="Type III secretory system chaperone-like"/>
    <property type="match status" value="1"/>
</dbReference>
<evidence type="ECO:0000313" key="3">
    <source>
        <dbReference type="EMBL" id="EZH75985.1"/>
    </source>
</evidence>
<keyword evidence="4" id="KW-1185">Reference proteome</keyword>
<dbReference type="SUPFAM" id="SSF50494">
    <property type="entry name" value="Trypsin-like serine proteases"/>
    <property type="match status" value="1"/>
</dbReference>
<dbReference type="AlphaFoldDB" id="A0A023C139"/>
<dbReference type="InterPro" id="IPR051201">
    <property type="entry name" value="Chloro_Bact_Ser_Proteases"/>
</dbReference>
<keyword evidence="1" id="KW-0645">Protease</keyword>
<dbReference type="PRINTS" id="PR00834">
    <property type="entry name" value="PROTEASES2C"/>
</dbReference>
<dbReference type="Gene3D" id="3.30.1460.10">
    <property type="match status" value="1"/>
</dbReference>
<proteinExistence type="predicted"/>
<dbReference type="GO" id="GO:0004252">
    <property type="term" value="F:serine-type endopeptidase activity"/>
    <property type="evidence" value="ECO:0007669"/>
    <property type="project" value="InterPro"/>
</dbReference>
<dbReference type="InterPro" id="IPR001940">
    <property type="entry name" value="Peptidase_S1C"/>
</dbReference>
<dbReference type="Pfam" id="PF13365">
    <property type="entry name" value="Trypsin_2"/>
    <property type="match status" value="1"/>
</dbReference>
<evidence type="ECO:0000256" key="2">
    <source>
        <dbReference type="ARBA" id="ARBA00022801"/>
    </source>
</evidence>
<evidence type="ECO:0000313" key="4">
    <source>
        <dbReference type="Proteomes" id="UP000023541"/>
    </source>
</evidence>
<comment type="caution">
    <text evidence="3">The sequence shown here is derived from an EMBL/GenBank/DDBJ whole genome shotgun (WGS) entry which is preliminary data.</text>
</comment>
<evidence type="ECO:0008006" key="5">
    <source>
        <dbReference type="Google" id="ProtNLM"/>
    </source>
</evidence>
<sequence length="363" mass="40904">MSNLDSLKEATFKILTSRGTGSGFYIKSKNIILTNHHVISGCKEVAVEDDHHNRMLAKVIMTNPDIDIAILKVEEELNIDHGFSVDNSLELTRQEKVFALGYPFGMPFTITEGIVSNPEQHMNGRYFVQTDAAINPGNSGGPLVTQDGRLAGINSSKFNNADNMGFAIPVSEIEQAIESIENNPEFKFSLQCSSCSGLTYVPQDYCNNCGATLSKDVFDELELNEFSNFIEDSLKQLDINPVLTRTGQEFWEFHQGSSQIRIFVMNREYLYLTSPLNNLPKQNLERLYEYLISSDQGQFSLGVYKNTIFISYRISITDIFQDEATKNDIKLKIKELALKADDLDDFFVEEYGCTMSTYAKKVS</sequence>
<dbReference type="EMBL" id="AQRA01000001">
    <property type="protein sequence ID" value="EZH75985.1"/>
    <property type="molecule type" value="Genomic_DNA"/>
</dbReference>